<accession>A0A1G6ZQ72</accession>
<dbReference type="STRING" id="58114.SAMN05216270_111138"/>
<organism evidence="2 3">
    <name type="scientific">Glycomyces harbinensis</name>
    <dbReference type="NCBI Taxonomy" id="58114"/>
    <lineage>
        <taxon>Bacteria</taxon>
        <taxon>Bacillati</taxon>
        <taxon>Actinomycetota</taxon>
        <taxon>Actinomycetes</taxon>
        <taxon>Glycomycetales</taxon>
        <taxon>Glycomycetaceae</taxon>
        <taxon>Glycomyces</taxon>
    </lineage>
</organism>
<feature type="compositionally biased region" description="Basic and acidic residues" evidence="1">
    <location>
        <begin position="127"/>
        <end position="137"/>
    </location>
</feature>
<feature type="region of interest" description="Disordered" evidence="1">
    <location>
        <begin position="108"/>
        <end position="144"/>
    </location>
</feature>
<evidence type="ECO:0000313" key="2">
    <source>
        <dbReference type="EMBL" id="SDE04689.1"/>
    </source>
</evidence>
<keyword evidence="3" id="KW-1185">Reference proteome</keyword>
<dbReference type="AlphaFoldDB" id="A0A1G6ZQ72"/>
<dbReference type="RefSeq" id="WP_091038352.1">
    <property type="nucleotide sequence ID" value="NZ_FNAD01000011.1"/>
</dbReference>
<dbReference type="EMBL" id="FNAD01000011">
    <property type="protein sequence ID" value="SDE04689.1"/>
    <property type="molecule type" value="Genomic_DNA"/>
</dbReference>
<evidence type="ECO:0000256" key="1">
    <source>
        <dbReference type="SAM" id="MobiDB-lite"/>
    </source>
</evidence>
<sequence>MADTARAYYDTLRDLAGDPARRARAFAGRVREDLRSGTGGLRSGAEQLRGHGSRTAADIGRLVRAELDAGLTRIGVATQADLDDLNLRLEHSENQIRELRIRLAETEAAAAAEAAERPDAPQTADDAAPRASDRAEPRDEEEDA</sequence>
<protein>
    <recommendedName>
        <fullName evidence="4">Polyhydroxyalkanoate synthesis regulator phasin</fullName>
    </recommendedName>
</protein>
<dbReference type="OrthoDB" id="5193753at2"/>
<reference evidence="3" key="1">
    <citation type="submission" date="2016-10" db="EMBL/GenBank/DDBJ databases">
        <authorList>
            <person name="Varghese N."/>
            <person name="Submissions S."/>
        </authorList>
    </citation>
    <scope>NUCLEOTIDE SEQUENCE [LARGE SCALE GENOMIC DNA]</scope>
    <source>
        <strain evidence="3">CGMCC 4.3516</strain>
    </source>
</reference>
<evidence type="ECO:0000313" key="3">
    <source>
        <dbReference type="Proteomes" id="UP000198949"/>
    </source>
</evidence>
<dbReference type="Proteomes" id="UP000198949">
    <property type="component" value="Unassembled WGS sequence"/>
</dbReference>
<name>A0A1G6ZQ72_9ACTN</name>
<evidence type="ECO:0008006" key="4">
    <source>
        <dbReference type="Google" id="ProtNLM"/>
    </source>
</evidence>
<feature type="region of interest" description="Disordered" evidence="1">
    <location>
        <begin position="35"/>
        <end position="55"/>
    </location>
</feature>
<gene>
    <name evidence="2" type="ORF">SAMN05216270_111138</name>
</gene>
<proteinExistence type="predicted"/>